<accession>E1QY26</accession>
<evidence type="ECO:0000259" key="1">
    <source>
        <dbReference type="Pfam" id="PF13228"/>
    </source>
</evidence>
<evidence type="ECO:0000313" key="3">
    <source>
        <dbReference type="Proteomes" id="UP000000333"/>
    </source>
</evidence>
<dbReference type="AlphaFoldDB" id="E1QY26"/>
<feature type="domain" description="DUF4037" evidence="1">
    <location>
        <begin position="119"/>
        <end position="208"/>
    </location>
</feature>
<gene>
    <name evidence="2" type="ordered locus">Olsu_0158</name>
</gene>
<dbReference type="EMBL" id="CP002106">
    <property type="protein sequence ID" value="ADK67290.1"/>
    <property type="molecule type" value="Genomic_DNA"/>
</dbReference>
<dbReference type="eggNOG" id="ENOG5030URY">
    <property type="taxonomic scope" value="Bacteria"/>
</dbReference>
<dbReference type="CDD" id="cd05403">
    <property type="entry name" value="NT_KNTase_like"/>
    <property type="match status" value="1"/>
</dbReference>
<name>E1QY26_OLSUV</name>
<dbReference type="OrthoDB" id="5176171at2"/>
<sequence length="265" mass="29641">MYFDDLCSSLSRLPEVEAIALGGSRAGECYDETSDYDLYVYCAPIPSEEARKALLGECCAYMELSNSFWELEDDCTLKDGVDIDILYRDLGAFARELSSVVDDCVARNGYTTCMWHNLLNSRVIFDRAGDYGRLQERYSVRYPERLRRNIISRNMRLLTGNLPSYDSQILKAVRRGDLVSVNHRTAALMESYFDVIFALNGMTHPGEKRLVAKALEGADVLPDGFERDVKALYQDLFSSPAAVEGDVGRLVGNLSSCLLAAGYEV</sequence>
<dbReference type="InterPro" id="IPR025117">
    <property type="entry name" value="DUF4037"/>
</dbReference>
<evidence type="ECO:0000313" key="2">
    <source>
        <dbReference type="EMBL" id="ADK67290.1"/>
    </source>
</evidence>
<reference evidence="2 3" key="1">
    <citation type="journal article" date="2010" name="Stand. Genomic Sci.">
        <title>Complete genome sequence of Olsenella uli type strain (VPI D76D-27C).</title>
        <authorList>
            <person name="Goker M."/>
            <person name="Held B."/>
            <person name="Lucas S."/>
            <person name="Nolan M."/>
            <person name="Yasawong M."/>
            <person name="Glavina Del Rio T."/>
            <person name="Tice H."/>
            <person name="Cheng J.F."/>
            <person name="Bruce D."/>
            <person name="Detter J.C."/>
            <person name="Tapia R."/>
            <person name="Han C."/>
            <person name="Goodwin L."/>
            <person name="Pitluck S."/>
            <person name="Liolios K."/>
            <person name="Ivanova N."/>
            <person name="Mavromatis K."/>
            <person name="Mikhailova N."/>
            <person name="Pati A."/>
            <person name="Chen A."/>
            <person name="Palaniappan K."/>
            <person name="Land M."/>
            <person name="Hauser L."/>
            <person name="Chang Y.J."/>
            <person name="Jeffries C.D."/>
            <person name="Rohde M."/>
            <person name="Sikorski J."/>
            <person name="Pukall R."/>
            <person name="Woyke T."/>
            <person name="Bristow J."/>
            <person name="Eisen J.A."/>
            <person name="Markowitz V."/>
            <person name="Hugenholtz P."/>
            <person name="Kyrpides N.C."/>
            <person name="Klenk H.P."/>
            <person name="Lapidus A."/>
        </authorList>
    </citation>
    <scope>NUCLEOTIDE SEQUENCE [LARGE SCALE GENOMIC DNA]</scope>
    <source>
        <strain evidence="3">ATCC 49627 / DSM 7084 / CIP 109912 / JCM 12494 / NCIMB 702895 / VPI D76D-27C</strain>
    </source>
</reference>
<dbReference type="Pfam" id="PF13228">
    <property type="entry name" value="DUF4037"/>
    <property type="match status" value="1"/>
</dbReference>
<dbReference type="STRING" id="633147.Olsu_0158"/>
<organism evidence="2 3">
    <name type="scientific">Olsenella uli (strain ATCC 49627 / DSM 7084 / CCUG 31166 / CIP 109912 / JCM 12494 / LMG 11480 / NCIMB 702895 / VPI D76D-27C)</name>
    <name type="common">Lactobacillus uli</name>
    <dbReference type="NCBI Taxonomy" id="633147"/>
    <lineage>
        <taxon>Bacteria</taxon>
        <taxon>Bacillati</taxon>
        <taxon>Actinomycetota</taxon>
        <taxon>Coriobacteriia</taxon>
        <taxon>Coriobacteriales</taxon>
        <taxon>Atopobiaceae</taxon>
        <taxon>Olsenella</taxon>
    </lineage>
</organism>
<dbReference type="SUPFAM" id="SSF81301">
    <property type="entry name" value="Nucleotidyltransferase"/>
    <property type="match status" value="1"/>
</dbReference>
<proteinExistence type="predicted"/>
<dbReference type="InterPro" id="IPR043519">
    <property type="entry name" value="NT_sf"/>
</dbReference>
<keyword evidence="3" id="KW-1185">Reference proteome</keyword>
<dbReference type="PATRIC" id="fig|633147.7.peg.1718"/>
<dbReference type="HOGENOM" id="CLU_069366_0_0_11"/>
<dbReference type="GeneID" id="78511637"/>
<dbReference type="KEGG" id="ols:Olsu_0158"/>
<dbReference type="RefSeq" id="WP_013251042.1">
    <property type="nucleotide sequence ID" value="NC_014363.1"/>
</dbReference>
<dbReference type="Proteomes" id="UP000000333">
    <property type="component" value="Chromosome"/>
</dbReference>
<protein>
    <recommendedName>
        <fullName evidence="1">DUF4037 domain-containing protein</fullName>
    </recommendedName>
</protein>